<dbReference type="PANTHER" id="PTHR43806">
    <property type="entry name" value="PEPTIDASE S8"/>
    <property type="match status" value="1"/>
</dbReference>
<name>A0ABV9QXR2_9GAMM</name>
<dbReference type="PANTHER" id="PTHR43806:SF11">
    <property type="entry name" value="CEREVISIN-RELATED"/>
    <property type="match status" value="1"/>
</dbReference>
<sequence length="445" mass="45468">MNAVRGRPGSPVARCGGALLACAAWLFAAAMPAAAQGVAAHDEDASARMLIVAIAEKADPAPGAGSTPRGYAGLPNYGGSARSIAGATGLARDYELREVSAWTIRPLRLRCMLYEIPASADRDALLARLRGDRRVRLAQPLQRFDTLTEAPDAAAGTGYNDPYIGLQRGFAAIGADQAQRWSRGDDVRVAVIDAGVDTDHPDLRGRIAAQRDFVADPALPAANDRHGTEVAGVIGAVANNRLGIAGVAPGARLYAYRACWSPHAGDAARCNSFTLALALGAAIDAGAQIINLSLGGPADPLLEQLARHAVEHGAILVGAVPPSRRLDGFPLNVPGVVAVTGVDDPPSDGPALRAPGSEVLTLEPGGHYDYASGSSLAAAHVSGAIALLLQLDSRLAARDAVALLGGPAAAAIDVCAAAATRRRAPDGCRRTALAANAAGTPPRSR</sequence>
<dbReference type="Proteomes" id="UP001595886">
    <property type="component" value="Unassembled WGS sequence"/>
</dbReference>
<dbReference type="SUPFAM" id="SSF52743">
    <property type="entry name" value="Subtilisin-like"/>
    <property type="match status" value="1"/>
</dbReference>
<evidence type="ECO:0000313" key="8">
    <source>
        <dbReference type="EMBL" id="MFC4821820.1"/>
    </source>
</evidence>
<dbReference type="Pfam" id="PF00082">
    <property type="entry name" value="Peptidase_S8"/>
    <property type="match status" value="1"/>
</dbReference>
<dbReference type="EMBL" id="JBHSHD010000010">
    <property type="protein sequence ID" value="MFC4821820.1"/>
    <property type="molecule type" value="Genomic_DNA"/>
</dbReference>
<evidence type="ECO:0000259" key="7">
    <source>
        <dbReference type="Pfam" id="PF00082"/>
    </source>
</evidence>
<dbReference type="PROSITE" id="PS00136">
    <property type="entry name" value="SUBTILASE_ASP"/>
    <property type="match status" value="1"/>
</dbReference>
<evidence type="ECO:0000313" key="9">
    <source>
        <dbReference type="Proteomes" id="UP001595886"/>
    </source>
</evidence>
<keyword evidence="2 5" id="KW-0645">Protease</keyword>
<organism evidence="8 9">
    <name type="scientific">Dokdonella ginsengisoli</name>
    <dbReference type="NCBI Taxonomy" id="363846"/>
    <lineage>
        <taxon>Bacteria</taxon>
        <taxon>Pseudomonadati</taxon>
        <taxon>Pseudomonadota</taxon>
        <taxon>Gammaproteobacteria</taxon>
        <taxon>Lysobacterales</taxon>
        <taxon>Rhodanobacteraceae</taxon>
        <taxon>Dokdonella</taxon>
    </lineage>
</organism>
<feature type="chain" id="PRO_5047421414" evidence="6">
    <location>
        <begin position="36"/>
        <end position="445"/>
    </location>
</feature>
<evidence type="ECO:0000256" key="2">
    <source>
        <dbReference type="ARBA" id="ARBA00022670"/>
    </source>
</evidence>
<dbReference type="PRINTS" id="PR00723">
    <property type="entry name" value="SUBTILISIN"/>
</dbReference>
<accession>A0ABV9QXR2</accession>
<feature type="domain" description="Peptidase S8/S53" evidence="7">
    <location>
        <begin position="184"/>
        <end position="399"/>
    </location>
</feature>
<feature type="active site" description="Charge relay system" evidence="5">
    <location>
        <position position="193"/>
    </location>
</feature>
<keyword evidence="6" id="KW-0732">Signal</keyword>
<dbReference type="InterPro" id="IPR015500">
    <property type="entry name" value="Peptidase_S8_subtilisin-rel"/>
</dbReference>
<dbReference type="PROSITE" id="PS51892">
    <property type="entry name" value="SUBTILASE"/>
    <property type="match status" value="1"/>
</dbReference>
<gene>
    <name evidence="8" type="ORF">ACFO6Q_15945</name>
</gene>
<comment type="caution">
    <text evidence="8">The sequence shown here is derived from an EMBL/GenBank/DDBJ whole genome shotgun (WGS) entry which is preliminary data.</text>
</comment>
<keyword evidence="4 5" id="KW-0720">Serine protease</keyword>
<evidence type="ECO:0000256" key="4">
    <source>
        <dbReference type="ARBA" id="ARBA00022825"/>
    </source>
</evidence>
<keyword evidence="9" id="KW-1185">Reference proteome</keyword>
<dbReference type="InterPro" id="IPR000209">
    <property type="entry name" value="Peptidase_S8/S53_dom"/>
</dbReference>
<dbReference type="PROSITE" id="PS00137">
    <property type="entry name" value="SUBTILASE_HIS"/>
    <property type="match status" value="1"/>
</dbReference>
<evidence type="ECO:0000256" key="5">
    <source>
        <dbReference type="PROSITE-ProRule" id="PRU01240"/>
    </source>
</evidence>
<keyword evidence="3 5" id="KW-0378">Hydrolase</keyword>
<protein>
    <submittedName>
        <fullName evidence="8">S8 family serine peptidase</fullName>
    </submittedName>
</protein>
<evidence type="ECO:0000256" key="3">
    <source>
        <dbReference type="ARBA" id="ARBA00022801"/>
    </source>
</evidence>
<dbReference type="InterPro" id="IPR036852">
    <property type="entry name" value="Peptidase_S8/S53_dom_sf"/>
</dbReference>
<evidence type="ECO:0000256" key="1">
    <source>
        <dbReference type="ARBA" id="ARBA00011073"/>
    </source>
</evidence>
<comment type="similarity">
    <text evidence="1 5">Belongs to the peptidase S8 family.</text>
</comment>
<proteinExistence type="inferred from homology"/>
<feature type="active site" description="Charge relay system" evidence="5">
    <location>
        <position position="375"/>
    </location>
</feature>
<feature type="signal peptide" evidence="6">
    <location>
        <begin position="1"/>
        <end position="35"/>
    </location>
</feature>
<feature type="active site" description="Charge relay system" evidence="5">
    <location>
        <position position="226"/>
    </location>
</feature>
<dbReference type="InterPro" id="IPR050131">
    <property type="entry name" value="Peptidase_S8_subtilisin-like"/>
</dbReference>
<reference evidence="9" key="1">
    <citation type="journal article" date="2019" name="Int. J. Syst. Evol. Microbiol.">
        <title>The Global Catalogue of Microorganisms (GCM) 10K type strain sequencing project: providing services to taxonomists for standard genome sequencing and annotation.</title>
        <authorList>
            <consortium name="The Broad Institute Genomics Platform"/>
            <consortium name="The Broad Institute Genome Sequencing Center for Infectious Disease"/>
            <person name="Wu L."/>
            <person name="Ma J."/>
        </authorList>
    </citation>
    <scope>NUCLEOTIDE SEQUENCE [LARGE SCALE GENOMIC DNA]</scope>
    <source>
        <strain evidence="9">CCUG 30340</strain>
    </source>
</reference>
<dbReference type="RefSeq" id="WP_380022088.1">
    <property type="nucleotide sequence ID" value="NZ_JBHSHD010000010.1"/>
</dbReference>
<dbReference type="InterPro" id="IPR022398">
    <property type="entry name" value="Peptidase_S8_His-AS"/>
</dbReference>
<dbReference type="InterPro" id="IPR023827">
    <property type="entry name" value="Peptidase_S8_Asp-AS"/>
</dbReference>
<evidence type="ECO:0000256" key="6">
    <source>
        <dbReference type="SAM" id="SignalP"/>
    </source>
</evidence>
<dbReference type="Gene3D" id="3.40.50.200">
    <property type="entry name" value="Peptidase S8/S53 domain"/>
    <property type="match status" value="1"/>
</dbReference>